<evidence type="ECO:0000256" key="1">
    <source>
        <dbReference type="ARBA" id="ARBA00004370"/>
    </source>
</evidence>
<protein>
    <submittedName>
        <fullName evidence="7">Tmh11 protein</fullName>
    </submittedName>
</protein>
<dbReference type="Pfam" id="PF03647">
    <property type="entry name" value="Tmemb_14"/>
    <property type="match status" value="1"/>
</dbReference>
<comment type="subcellular location">
    <subcellularLocation>
        <location evidence="1">Membrane</location>
    </subcellularLocation>
</comment>
<feature type="transmembrane region" description="Helical" evidence="6">
    <location>
        <begin position="52"/>
        <end position="73"/>
    </location>
</feature>
<evidence type="ECO:0000256" key="5">
    <source>
        <dbReference type="ARBA" id="ARBA00023136"/>
    </source>
</evidence>
<dbReference type="PANTHER" id="PTHR12668">
    <property type="entry name" value="TRANSMEMBRANE PROTEIN 14, 15"/>
    <property type="match status" value="1"/>
</dbReference>
<dbReference type="AlphaFoldDB" id="A0AAV5RU07"/>
<dbReference type="GO" id="GO:0016020">
    <property type="term" value="C:membrane"/>
    <property type="evidence" value="ECO:0007669"/>
    <property type="project" value="UniProtKB-SubCell"/>
</dbReference>
<evidence type="ECO:0000256" key="2">
    <source>
        <dbReference type="ARBA" id="ARBA00007590"/>
    </source>
</evidence>
<evidence type="ECO:0000256" key="4">
    <source>
        <dbReference type="ARBA" id="ARBA00022989"/>
    </source>
</evidence>
<keyword evidence="8" id="KW-1185">Reference proteome</keyword>
<reference evidence="7 8" key="1">
    <citation type="journal article" date="2023" name="Elife">
        <title>Identification of key yeast species and microbe-microbe interactions impacting larval growth of Drosophila in the wild.</title>
        <authorList>
            <person name="Mure A."/>
            <person name="Sugiura Y."/>
            <person name="Maeda R."/>
            <person name="Honda K."/>
            <person name="Sakurai N."/>
            <person name="Takahashi Y."/>
            <person name="Watada M."/>
            <person name="Katoh T."/>
            <person name="Gotoh A."/>
            <person name="Gotoh Y."/>
            <person name="Taniguchi I."/>
            <person name="Nakamura K."/>
            <person name="Hayashi T."/>
            <person name="Katayama T."/>
            <person name="Uemura T."/>
            <person name="Hattori Y."/>
        </authorList>
    </citation>
    <scope>NUCLEOTIDE SEQUENCE [LARGE SCALE GENOMIC DNA]</scope>
    <source>
        <strain evidence="7 8">KH-74</strain>
    </source>
</reference>
<accession>A0AAV5RU07</accession>
<dbReference type="EMBL" id="BTGD01000003">
    <property type="protein sequence ID" value="GMM54888.1"/>
    <property type="molecule type" value="Genomic_DNA"/>
</dbReference>
<evidence type="ECO:0000256" key="6">
    <source>
        <dbReference type="SAM" id="Phobius"/>
    </source>
</evidence>
<dbReference type="InterPro" id="IPR005349">
    <property type="entry name" value="TMEM14"/>
</dbReference>
<proteinExistence type="inferred from homology"/>
<comment type="caution">
    <text evidence="7">The sequence shown here is derived from an EMBL/GenBank/DDBJ whole genome shotgun (WGS) entry which is preliminary data.</text>
</comment>
<dbReference type="Gene3D" id="1.10.10.1740">
    <property type="entry name" value="Transmembrane protein 14-like"/>
    <property type="match status" value="1"/>
</dbReference>
<keyword evidence="3 6" id="KW-0812">Transmembrane</keyword>
<keyword evidence="4 6" id="KW-1133">Transmembrane helix</keyword>
<organism evidence="7 8">
    <name type="scientific">Maudiozyma humilis</name>
    <name type="common">Sour dough yeast</name>
    <name type="synonym">Kazachstania humilis</name>
    <dbReference type="NCBI Taxonomy" id="51915"/>
    <lineage>
        <taxon>Eukaryota</taxon>
        <taxon>Fungi</taxon>
        <taxon>Dikarya</taxon>
        <taxon>Ascomycota</taxon>
        <taxon>Saccharomycotina</taxon>
        <taxon>Saccharomycetes</taxon>
        <taxon>Saccharomycetales</taxon>
        <taxon>Saccharomycetaceae</taxon>
        <taxon>Maudiozyma</taxon>
    </lineage>
</organism>
<sequence>MEHPSIALCVLSTTGGLMGFYRKKSAVSLVAGLAVGGLYGTAAYLLHQNADWGLEIALGTSVFLFGAGVARGVPCRFRKAVPCALTLLGGLGSAYYYKKYKEFYP</sequence>
<name>A0AAV5RU07_MAUHU</name>
<gene>
    <name evidence="7" type="ORF">DAKH74_015040</name>
</gene>
<comment type="similarity">
    <text evidence="2">Belongs to the TMEM14 family.</text>
</comment>
<feature type="transmembrane region" description="Helical" evidence="6">
    <location>
        <begin position="80"/>
        <end position="97"/>
    </location>
</feature>
<dbReference type="InterPro" id="IPR044890">
    <property type="entry name" value="TMEM14_sf"/>
</dbReference>
<dbReference type="PANTHER" id="PTHR12668:SF53">
    <property type="entry name" value="TMEM14 PROTEIN HOMOLOG YJR085C"/>
    <property type="match status" value="1"/>
</dbReference>
<evidence type="ECO:0000313" key="8">
    <source>
        <dbReference type="Proteomes" id="UP001377567"/>
    </source>
</evidence>
<feature type="transmembrane region" description="Helical" evidence="6">
    <location>
        <begin position="26"/>
        <end position="46"/>
    </location>
</feature>
<evidence type="ECO:0000256" key="3">
    <source>
        <dbReference type="ARBA" id="ARBA00022692"/>
    </source>
</evidence>
<dbReference type="Proteomes" id="UP001377567">
    <property type="component" value="Unassembled WGS sequence"/>
</dbReference>
<evidence type="ECO:0000313" key="7">
    <source>
        <dbReference type="EMBL" id="GMM54888.1"/>
    </source>
</evidence>
<keyword evidence="5 6" id="KW-0472">Membrane</keyword>